<name>A0A8B4Q9J7_9BACL</name>
<organism evidence="3 5">
    <name type="scientific">Kurthia zopfii</name>
    <dbReference type="NCBI Taxonomy" id="1650"/>
    <lineage>
        <taxon>Bacteria</taxon>
        <taxon>Bacillati</taxon>
        <taxon>Bacillota</taxon>
        <taxon>Bacilli</taxon>
        <taxon>Bacillales</taxon>
        <taxon>Caryophanaceae</taxon>
        <taxon>Kurthia</taxon>
    </lineage>
</organism>
<gene>
    <name evidence="4" type="ORF">DFR61_12432</name>
    <name evidence="3" type="ORF">NCTC10597_01024</name>
</gene>
<reference evidence="4 6" key="2">
    <citation type="submission" date="2019-03" db="EMBL/GenBank/DDBJ databases">
        <title>Genomic Encyclopedia of Type Strains, Phase IV (KMG-IV): sequencing the most valuable type-strain genomes for metagenomic binning, comparative biology and taxonomic classification.</title>
        <authorList>
            <person name="Goeker M."/>
        </authorList>
    </citation>
    <scope>NUCLEOTIDE SEQUENCE [LARGE SCALE GENOMIC DNA]</scope>
    <source>
        <strain evidence="4 6">DSM 20580</strain>
    </source>
</reference>
<sequence length="182" mass="20884">MKQWQKDLLTFEAGNEQEEKDLQAFQYAFTSFNDVLTRENPLAHMTVSAFVVNEARTHALMVYHNIYDSWAWTGGHADGEDDFLAVALREVQEETGIQARPVSEQPISIEQLTVLGHMKKGAYVSEHLHMNVTYLVEADDQLPLTICEDENSDVAWLPIAQLHEKCKELHMLPIYDKIINRL</sequence>
<dbReference type="PANTHER" id="PTHR43736">
    <property type="entry name" value="ADP-RIBOSE PYROPHOSPHATASE"/>
    <property type="match status" value="1"/>
</dbReference>
<dbReference type="CDD" id="cd03674">
    <property type="entry name" value="NUDIX_Hydrolase"/>
    <property type="match status" value="1"/>
</dbReference>
<dbReference type="Proteomes" id="UP000294641">
    <property type="component" value="Unassembled WGS sequence"/>
</dbReference>
<proteinExistence type="inferred from homology"/>
<evidence type="ECO:0000256" key="1">
    <source>
        <dbReference type="ARBA" id="ARBA00005582"/>
    </source>
</evidence>
<evidence type="ECO:0000313" key="3">
    <source>
        <dbReference type="EMBL" id="STX09352.1"/>
    </source>
</evidence>
<dbReference type="RefSeq" id="WP_109350128.1">
    <property type="nucleotide sequence ID" value="NZ_BJUE01000090.1"/>
</dbReference>
<keyword evidence="6" id="KW-1185">Reference proteome</keyword>
<dbReference type="PANTHER" id="PTHR43736:SF1">
    <property type="entry name" value="DIHYDRONEOPTERIN TRIPHOSPHATE DIPHOSPHATASE"/>
    <property type="match status" value="1"/>
</dbReference>
<dbReference type="Proteomes" id="UP000254330">
    <property type="component" value="Unassembled WGS sequence"/>
</dbReference>
<evidence type="ECO:0000313" key="5">
    <source>
        <dbReference type="Proteomes" id="UP000254330"/>
    </source>
</evidence>
<dbReference type="PROSITE" id="PS51462">
    <property type="entry name" value="NUDIX"/>
    <property type="match status" value="1"/>
</dbReference>
<dbReference type="EMBL" id="SNZG01000024">
    <property type="protein sequence ID" value="TDR36568.1"/>
    <property type="molecule type" value="Genomic_DNA"/>
</dbReference>
<dbReference type="InterPro" id="IPR000086">
    <property type="entry name" value="NUDIX_hydrolase_dom"/>
</dbReference>
<dbReference type="Pfam" id="PF00293">
    <property type="entry name" value="NUDIX"/>
    <property type="match status" value="1"/>
</dbReference>
<evidence type="ECO:0000259" key="2">
    <source>
        <dbReference type="PROSITE" id="PS51462"/>
    </source>
</evidence>
<dbReference type="EMBL" id="UGNP01000001">
    <property type="protein sequence ID" value="STX09352.1"/>
    <property type="molecule type" value="Genomic_DNA"/>
</dbReference>
<feature type="domain" description="Nudix hydrolase" evidence="2">
    <location>
        <begin position="42"/>
        <end position="182"/>
    </location>
</feature>
<dbReference type="InterPro" id="IPR015797">
    <property type="entry name" value="NUDIX_hydrolase-like_dom_sf"/>
</dbReference>
<dbReference type="AlphaFoldDB" id="A0A8B4Q9J7"/>
<evidence type="ECO:0000313" key="4">
    <source>
        <dbReference type="EMBL" id="TDR36568.1"/>
    </source>
</evidence>
<accession>A0A8B4Q9J7</accession>
<evidence type="ECO:0000313" key="6">
    <source>
        <dbReference type="Proteomes" id="UP000294641"/>
    </source>
</evidence>
<reference evidence="3 5" key="1">
    <citation type="submission" date="2018-06" db="EMBL/GenBank/DDBJ databases">
        <authorList>
            <consortium name="Pathogen Informatics"/>
            <person name="Doyle S."/>
        </authorList>
    </citation>
    <scope>NUCLEOTIDE SEQUENCE [LARGE SCALE GENOMIC DNA]</scope>
    <source>
        <strain evidence="3 5">NCTC10597</strain>
    </source>
</reference>
<dbReference type="OrthoDB" id="9787880at2"/>
<comment type="similarity">
    <text evidence="1">Belongs to the Nudix hydrolase family.</text>
</comment>
<comment type="caution">
    <text evidence="3">The sequence shown here is derived from an EMBL/GenBank/DDBJ whole genome shotgun (WGS) entry which is preliminary data.</text>
</comment>
<protein>
    <submittedName>
        <fullName evidence="4">ADP-ribose pyrophosphatase YjhB (NUDIX family)</fullName>
    </submittedName>
    <submittedName>
        <fullName evidence="3">NUDIX domain</fullName>
    </submittedName>
</protein>
<dbReference type="SUPFAM" id="SSF55811">
    <property type="entry name" value="Nudix"/>
    <property type="match status" value="1"/>
</dbReference>
<dbReference type="Gene3D" id="3.90.79.10">
    <property type="entry name" value="Nucleoside Triphosphate Pyrophosphohydrolase"/>
    <property type="match status" value="1"/>
</dbReference>